<proteinExistence type="predicted"/>
<keyword evidence="3" id="KW-1185">Reference proteome</keyword>
<evidence type="ECO:0000313" key="2">
    <source>
        <dbReference type="EMBL" id="SEG75789.1"/>
    </source>
</evidence>
<evidence type="ECO:0000256" key="1">
    <source>
        <dbReference type="ARBA" id="ARBA00023172"/>
    </source>
</evidence>
<organism evidence="2 3">
    <name type="scientific">Thermomonospora echinospora</name>
    <dbReference type="NCBI Taxonomy" id="1992"/>
    <lineage>
        <taxon>Bacteria</taxon>
        <taxon>Bacillati</taxon>
        <taxon>Actinomycetota</taxon>
        <taxon>Actinomycetes</taxon>
        <taxon>Streptosporangiales</taxon>
        <taxon>Thermomonosporaceae</taxon>
        <taxon>Thermomonospora</taxon>
    </lineage>
</organism>
<dbReference type="GO" id="GO:0015074">
    <property type="term" value="P:DNA integration"/>
    <property type="evidence" value="ECO:0007669"/>
    <property type="project" value="InterPro"/>
</dbReference>
<gene>
    <name evidence="2" type="ORF">SAMN04489712_11184</name>
</gene>
<accession>A0A1H6CRY0</accession>
<dbReference type="GO" id="GO:0006310">
    <property type="term" value="P:DNA recombination"/>
    <property type="evidence" value="ECO:0007669"/>
    <property type="project" value="UniProtKB-KW"/>
</dbReference>
<evidence type="ECO:0008006" key="4">
    <source>
        <dbReference type="Google" id="ProtNLM"/>
    </source>
</evidence>
<dbReference type="InterPro" id="IPR011010">
    <property type="entry name" value="DNA_brk_join_enz"/>
</dbReference>
<dbReference type="AlphaFoldDB" id="A0A1H6CRY0"/>
<sequence>MSARIDSYVPAGAPPAWERVAAEVRRVVTVAEPLTPYRAGELMSVLARLALFADGQGCRADAQVWLSREFIERFITVGCTDVSAATRGNYRSKLLRLREAVCGPDCRSGKPVKLSASDTSKPYTPAEMTTLWTWAQGQPTEELRRGCTLLLALGRGCGLDSPEVIPLRAHDVRRHDNGAVVVTVRGRRERLVVCRRPWERVLAEEAARFRGQAAHLFRPGLHARAKNTITGFLARTHDAPGTPALKMSRLRTSWLVELIEGNLPLPVIVAAAGVDTLHGLSRVLPYVKGASTDRAAELLRGKP</sequence>
<dbReference type="GO" id="GO:0003677">
    <property type="term" value="F:DNA binding"/>
    <property type="evidence" value="ECO:0007669"/>
    <property type="project" value="InterPro"/>
</dbReference>
<dbReference type="SUPFAM" id="SSF56349">
    <property type="entry name" value="DNA breaking-rejoining enzymes"/>
    <property type="match status" value="1"/>
</dbReference>
<dbReference type="EMBL" id="FNVO01000011">
    <property type="protein sequence ID" value="SEG75789.1"/>
    <property type="molecule type" value="Genomic_DNA"/>
</dbReference>
<dbReference type="Proteomes" id="UP000236723">
    <property type="component" value="Unassembled WGS sequence"/>
</dbReference>
<name>A0A1H6CRY0_9ACTN</name>
<evidence type="ECO:0000313" key="3">
    <source>
        <dbReference type="Proteomes" id="UP000236723"/>
    </source>
</evidence>
<dbReference type="Gene3D" id="1.10.443.10">
    <property type="entry name" value="Intergrase catalytic core"/>
    <property type="match status" value="1"/>
</dbReference>
<dbReference type="InterPro" id="IPR013762">
    <property type="entry name" value="Integrase-like_cat_sf"/>
</dbReference>
<reference evidence="3" key="1">
    <citation type="submission" date="2016-10" db="EMBL/GenBank/DDBJ databases">
        <authorList>
            <person name="Varghese N."/>
            <person name="Submissions S."/>
        </authorList>
    </citation>
    <scope>NUCLEOTIDE SEQUENCE [LARGE SCALE GENOMIC DNA]</scope>
    <source>
        <strain evidence="3">DSM 43163</strain>
    </source>
</reference>
<keyword evidence="1" id="KW-0233">DNA recombination</keyword>
<protein>
    <recommendedName>
        <fullName evidence="4">Phage integrase family protein</fullName>
    </recommendedName>
</protein>